<reference evidence="2 3" key="1">
    <citation type="submission" date="2017-05" db="EMBL/GenBank/DDBJ databases">
        <title>Thiocyanate degradation by Thiohalobacter thiocyanaticus FOKN1.</title>
        <authorList>
            <person name="Oshiki M."/>
            <person name="Fukushima T."/>
            <person name="Kawano S."/>
            <person name="Nakagawa J."/>
        </authorList>
    </citation>
    <scope>NUCLEOTIDE SEQUENCE [LARGE SCALE GENOMIC DNA]</scope>
    <source>
        <strain evidence="2 3">FOKN1</strain>
    </source>
</reference>
<dbReference type="KEGG" id="ttc:FOKN1_0879"/>
<feature type="domain" description="Antitoxin Xre/MbcA/ParS-like toxin-binding" evidence="1">
    <location>
        <begin position="74"/>
        <end position="121"/>
    </location>
</feature>
<dbReference type="EMBL" id="AP018052">
    <property type="protein sequence ID" value="BAZ93281.1"/>
    <property type="molecule type" value="Genomic_DNA"/>
</dbReference>
<dbReference type="OrthoDB" id="9789845at2"/>
<dbReference type="InterPro" id="IPR024467">
    <property type="entry name" value="Xre/MbcA/ParS-like_toxin-bd"/>
</dbReference>
<keyword evidence="3" id="KW-1185">Reference proteome</keyword>
<dbReference type="Pfam" id="PF09722">
    <property type="entry name" value="Xre_MbcA_ParS_C"/>
    <property type="match status" value="1"/>
</dbReference>
<evidence type="ECO:0000313" key="3">
    <source>
        <dbReference type="Proteomes" id="UP000218765"/>
    </source>
</evidence>
<dbReference type="AlphaFoldDB" id="A0A1Z4VNV2"/>
<organism evidence="2 3">
    <name type="scientific">Thiohalobacter thiocyanaticus</name>
    <dbReference type="NCBI Taxonomy" id="585455"/>
    <lineage>
        <taxon>Bacteria</taxon>
        <taxon>Pseudomonadati</taxon>
        <taxon>Pseudomonadota</taxon>
        <taxon>Gammaproteobacteria</taxon>
        <taxon>Thiohalobacterales</taxon>
        <taxon>Thiohalobacteraceae</taxon>
        <taxon>Thiohalobacter</taxon>
    </lineage>
</organism>
<name>A0A1Z4VNV2_9GAMM</name>
<proteinExistence type="predicted"/>
<evidence type="ECO:0000313" key="2">
    <source>
        <dbReference type="EMBL" id="BAZ93281.1"/>
    </source>
</evidence>
<dbReference type="RefSeq" id="WP_096365095.1">
    <property type="nucleotide sequence ID" value="NZ_AP018052.1"/>
</dbReference>
<accession>A0A1Z4VNV2</accession>
<sequence>MDLTNEERVALTRAVIRMLDSWGAQNSDQVRILCLPDGTPARRINRFRDMNEALPDEPRVNESVEHILGIADALRTTFPANPQMAPIWMHRRNKHLRRRTPLSCMIEDGLSGMVRVRTHLDCAFAWDSSGSSTHA</sequence>
<evidence type="ECO:0000259" key="1">
    <source>
        <dbReference type="Pfam" id="PF09722"/>
    </source>
</evidence>
<dbReference type="Proteomes" id="UP000218765">
    <property type="component" value="Chromosome"/>
</dbReference>
<protein>
    <submittedName>
        <fullName evidence="2">ATPases</fullName>
    </submittedName>
</protein>
<gene>
    <name evidence="2" type="ORF">FOKN1_0879</name>
</gene>